<feature type="compositionally biased region" description="Basic and acidic residues" evidence="1">
    <location>
        <begin position="10"/>
        <end position="25"/>
    </location>
</feature>
<proteinExistence type="predicted"/>
<comment type="caution">
    <text evidence="2">The sequence shown here is derived from an EMBL/GenBank/DDBJ whole genome shotgun (WGS) entry which is preliminary data.</text>
</comment>
<evidence type="ECO:0000256" key="1">
    <source>
        <dbReference type="SAM" id="MobiDB-lite"/>
    </source>
</evidence>
<gene>
    <name evidence="2" type="ORF">VP01_700g3</name>
</gene>
<feature type="region of interest" description="Disordered" evidence="1">
    <location>
        <begin position="1"/>
        <end position="25"/>
    </location>
</feature>
<evidence type="ECO:0000313" key="2">
    <source>
        <dbReference type="EMBL" id="KNZ46713.1"/>
    </source>
</evidence>
<dbReference type="VEuPathDB" id="FungiDB:VP01_700g3"/>
<accession>A0A0L6UDT5</accession>
<dbReference type="AlphaFoldDB" id="A0A0L6UDT5"/>
<feature type="region of interest" description="Disordered" evidence="1">
    <location>
        <begin position="410"/>
        <end position="448"/>
    </location>
</feature>
<name>A0A0L6UDT5_9BASI</name>
<protein>
    <submittedName>
        <fullName evidence="2">Uncharacterized protein</fullName>
    </submittedName>
</protein>
<organism evidence="2 3">
    <name type="scientific">Puccinia sorghi</name>
    <dbReference type="NCBI Taxonomy" id="27349"/>
    <lineage>
        <taxon>Eukaryota</taxon>
        <taxon>Fungi</taxon>
        <taxon>Dikarya</taxon>
        <taxon>Basidiomycota</taxon>
        <taxon>Pucciniomycotina</taxon>
        <taxon>Pucciniomycetes</taxon>
        <taxon>Pucciniales</taxon>
        <taxon>Pucciniaceae</taxon>
        <taxon>Puccinia</taxon>
    </lineage>
</organism>
<keyword evidence="3" id="KW-1185">Reference proteome</keyword>
<evidence type="ECO:0000313" key="3">
    <source>
        <dbReference type="Proteomes" id="UP000037035"/>
    </source>
</evidence>
<dbReference type="EMBL" id="LAVV01012395">
    <property type="protein sequence ID" value="KNZ46713.1"/>
    <property type="molecule type" value="Genomic_DNA"/>
</dbReference>
<sequence length="621" mass="69740">MMESDGESQDSDRLEARAEDEGGGVAERKEEMINLAVRVNSGGKEFVIESPARVRTALSRLSVSTGVPVWPKKVCIYSRYGCLQPFLCFFYLKKKIIIIKNKVLPLLKRHIYTIRRTSCPRWLLRKQPHLGQQQKKIASQNSPQLEKSFYVSFLTTDKLSLSRSTIQRPTVLTDSLSQFLVQRKGPTSHSCYQLTRLSLSHALKAISVLGSKNKAASNHRETNTMFKNLLANCRLLTSNSNLTQVPGAAALCNTAAHGPTLPSLTKPLCERPRRVARGLLLNLQPWPGNFGFLWLFQAFRRSSHYSSRSRQPIRAPSARLRSRESCLGGSFLFENIPPLCNLVREPQDFLHQAEAFMYQELPGIIERNTDTTRAFGMKLGQKRWNLYYTVGQKLVWRVSGAKAWRKKIPHQNGPRFHTKSGGLGASPSFRGSTAQTGSLRQPSSPGPPIEGCDINFPTVILFLNIHKEWSFLSILDAHNPDLLSLSMDCFPIHLINQRPLNSTSTMKSFFFFLPTTNIQGPGPHQSQNTSKFCIFVTQSMTNKTIKDRLTGEIASQWILFQYSTHKETDVCFRRGKLSFCGCQQLRSSYRHCGAYIGEAVAAGLSSNHSKQRKVSSGLLSG</sequence>
<dbReference type="Proteomes" id="UP000037035">
    <property type="component" value="Unassembled WGS sequence"/>
</dbReference>
<reference evidence="2 3" key="1">
    <citation type="submission" date="2015-08" db="EMBL/GenBank/DDBJ databases">
        <title>Next Generation Sequencing and Analysis of the Genome of Puccinia sorghi L Schw, the Causal Agent of Maize Common Rust.</title>
        <authorList>
            <person name="Rochi L."/>
            <person name="Burguener G."/>
            <person name="Darino M."/>
            <person name="Turjanski A."/>
            <person name="Kreff E."/>
            <person name="Dieguez M.J."/>
            <person name="Sacco F."/>
        </authorList>
    </citation>
    <scope>NUCLEOTIDE SEQUENCE [LARGE SCALE GENOMIC DNA]</scope>
    <source>
        <strain evidence="2 3">RO10H11247</strain>
    </source>
</reference>
<feature type="compositionally biased region" description="Polar residues" evidence="1">
    <location>
        <begin position="429"/>
        <end position="443"/>
    </location>
</feature>